<dbReference type="SUPFAM" id="SSF103473">
    <property type="entry name" value="MFS general substrate transporter"/>
    <property type="match status" value="1"/>
</dbReference>
<feature type="transmembrane region" description="Helical" evidence="1">
    <location>
        <begin position="74"/>
        <end position="97"/>
    </location>
</feature>
<keyword evidence="1" id="KW-0472">Membrane</keyword>
<feature type="transmembrane region" description="Helical" evidence="1">
    <location>
        <begin position="103"/>
        <end position="126"/>
    </location>
</feature>
<accession>A0AA94ISG6</accession>
<keyword evidence="3" id="KW-1185">Reference proteome</keyword>
<gene>
    <name evidence="2" type="ORF">SAMN06265364_10552</name>
</gene>
<feature type="transmembrane region" description="Helical" evidence="1">
    <location>
        <begin position="38"/>
        <end position="62"/>
    </location>
</feature>
<protein>
    <submittedName>
        <fullName evidence="2">Uncharacterized protein</fullName>
    </submittedName>
</protein>
<proteinExistence type="predicted"/>
<keyword evidence="1" id="KW-0812">Transmembrane</keyword>
<evidence type="ECO:0000256" key="1">
    <source>
        <dbReference type="SAM" id="Phobius"/>
    </source>
</evidence>
<evidence type="ECO:0000313" key="3">
    <source>
        <dbReference type="Proteomes" id="UP000198427"/>
    </source>
</evidence>
<reference evidence="2 3" key="1">
    <citation type="submission" date="2017-06" db="EMBL/GenBank/DDBJ databases">
        <authorList>
            <person name="Varghese N."/>
            <person name="Submissions S."/>
        </authorList>
    </citation>
    <scope>NUCLEOTIDE SEQUENCE [LARGE SCALE GENOMIC DNA]</scope>
    <source>
        <strain evidence="2 3">DSM 26989</strain>
    </source>
</reference>
<feature type="transmembrane region" description="Helical" evidence="1">
    <location>
        <begin position="12"/>
        <end position="32"/>
    </location>
</feature>
<organism evidence="2 3">
    <name type="scientific">Prevotella jejuni</name>
    <dbReference type="NCBI Taxonomy" id="1177574"/>
    <lineage>
        <taxon>Bacteria</taxon>
        <taxon>Pseudomonadati</taxon>
        <taxon>Bacteroidota</taxon>
        <taxon>Bacteroidia</taxon>
        <taxon>Bacteroidales</taxon>
        <taxon>Prevotellaceae</taxon>
        <taxon>Prevotella</taxon>
    </lineage>
</organism>
<name>A0AA94ISG6_9BACT</name>
<sequence>MMDYDKVYKKYYKYSLWIAAALYLIGILVVQLTERFSYIPMLTISAVFSVVTASVYGGAWKAIVSQSPAVLNKFYLAASGLRMLLAFMVIVVYAFVVKDRTRLISFAVIFMIFYLILLVFDTFYFYKVEKNNKINK</sequence>
<comment type="caution">
    <text evidence="2">The sequence shown here is derived from an EMBL/GenBank/DDBJ whole genome shotgun (WGS) entry which is preliminary data.</text>
</comment>
<dbReference type="EMBL" id="FZNZ01000005">
    <property type="protein sequence ID" value="SNR70172.1"/>
    <property type="molecule type" value="Genomic_DNA"/>
</dbReference>
<dbReference type="RefSeq" id="WP_176414837.1">
    <property type="nucleotide sequence ID" value="NZ_CAUTGU010000115.1"/>
</dbReference>
<keyword evidence="1" id="KW-1133">Transmembrane helix</keyword>
<dbReference type="Proteomes" id="UP000198427">
    <property type="component" value="Unassembled WGS sequence"/>
</dbReference>
<dbReference type="GeneID" id="94030401"/>
<dbReference type="InterPro" id="IPR036259">
    <property type="entry name" value="MFS_trans_sf"/>
</dbReference>
<evidence type="ECO:0000313" key="2">
    <source>
        <dbReference type="EMBL" id="SNR70172.1"/>
    </source>
</evidence>
<dbReference type="AlphaFoldDB" id="A0AA94ISG6"/>